<dbReference type="InterPro" id="IPR024445">
    <property type="entry name" value="Tnp_ISXO2-like"/>
</dbReference>
<dbReference type="EMBL" id="LJIJ01004133">
    <property type="protein sequence ID" value="ODM88082.1"/>
    <property type="molecule type" value="Genomic_DNA"/>
</dbReference>
<evidence type="ECO:0000313" key="3">
    <source>
        <dbReference type="Proteomes" id="UP000094527"/>
    </source>
</evidence>
<dbReference type="PANTHER" id="PTHR47163:SF2">
    <property type="entry name" value="SI:DKEY-17M8.2"/>
    <property type="match status" value="1"/>
</dbReference>
<dbReference type="Proteomes" id="UP000094527">
    <property type="component" value="Unassembled WGS sequence"/>
</dbReference>
<comment type="caution">
    <text evidence="2">The sequence shown here is derived from an EMBL/GenBank/DDBJ whole genome shotgun (WGS) entry which is preliminary data.</text>
</comment>
<organism evidence="2 3">
    <name type="scientific">Orchesella cincta</name>
    <name type="common">Springtail</name>
    <name type="synonym">Podura cincta</name>
    <dbReference type="NCBI Taxonomy" id="48709"/>
    <lineage>
        <taxon>Eukaryota</taxon>
        <taxon>Metazoa</taxon>
        <taxon>Ecdysozoa</taxon>
        <taxon>Arthropoda</taxon>
        <taxon>Hexapoda</taxon>
        <taxon>Collembola</taxon>
        <taxon>Entomobryomorpha</taxon>
        <taxon>Entomobryoidea</taxon>
        <taxon>Orchesellidae</taxon>
        <taxon>Orchesellinae</taxon>
        <taxon>Orchesella</taxon>
    </lineage>
</organism>
<gene>
    <name evidence="2" type="ORF">Ocin01_18599</name>
</gene>
<evidence type="ECO:0000313" key="2">
    <source>
        <dbReference type="EMBL" id="ODM88082.1"/>
    </source>
</evidence>
<keyword evidence="3" id="KW-1185">Reference proteome</keyword>
<dbReference type="PANTHER" id="PTHR47163">
    <property type="entry name" value="DDE_TNP_IS1595 DOMAIN-CONTAINING PROTEIN"/>
    <property type="match status" value="1"/>
</dbReference>
<proteinExistence type="predicted"/>
<reference evidence="2 3" key="1">
    <citation type="journal article" date="2016" name="Genome Biol. Evol.">
        <title>Gene Family Evolution Reflects Adaptation to Soil Environmental Stressors in the Genome of the Collembolan Orchesella cincta.</title>
        <authorList>
            <person name="Faddeeva-Vakhrusheva A."/>
            <person name="Derks M.F."/>
            <person name="Anvar S.Y."/>
            <person name="Agamennone V."/>
            <person name="Suring W."/>
            <person name="Smit S."/>
            <person name="van Straalen N.M."/>
            <person name="Roelofs D."/>
        </authorList>
    </citation>
    <scope>NUCLEOTIDE SEQUENCE [LARGE SCALE GENOMIC DNA]</scope>
    <source>
        <tissue evidence="2">Mixed pool</tissue>
    </source>
</reference>
<name>A0A1D2M593_ORCCI</name>
<feature type="domain" description="ISXO2-like transposase" evidence="1">
    <location>
        <begin position="191"/>
        <end position="318"/>
    </location>
</feature>
<dbReference type="AlphaFoldDB" id="A0A1D2M593"/>
<protein>
    <submittedName>
        <fullName evidence="2">Putative transposase-like protein</fullName>
    </submittedName>
</protein>
<sequence>MCLIPFLSYNWRHLPFNPAAVRIDLIATCCSSLQKRHIKQRCYLRLSLLTFSATVKRRHSIASLRFLLKPNSIAVSVLPAAAGKSQPFKSTSWQLETYFCLMFFKLFNDAPFGLTSFGRQVRNDLDAFSLAIHTGLVDISIAPTCSCGNLMRLGQRKENAENSYQAFNGNVEKLFVDIAVEIKSDVVKTQRWTGTLFAGKFAMMSFFKWTCRIQGGVRTSFPNRSGNTLWPIIQHRVHPGTIIMTDSARVYNSLHEASRGGFQHHQVNHRYHFVDPNNPNVHTNTIERTWGLLKGTVHGSMNNERLEMYLGEFIYRRHFFKAITNTDKQASGKYFEVFLQHVREMYPGTQNGGM</sequence>
<dbReference type="OrthoDB" id="6579350at2759"/>
<accession>A0A1D2M593</accession>
<dbReference type="SMART" id="SM01126">
    <property type="entry name" value="DDE_Tnp_IS1595"/>
    <property type="match status" value="1"/>
</dbReference>
<dbReference type="InterPro" id="IPR053164">
    <property type="entry name" value="IS1016-like_transposase"/>
</dbReference>
<evidence type="ECO:0000259" key="1">
    <source>
        <dbReference type="SMART" id="SM01126"/>
    </source>
</evidence>
<dbReference type="STRING" id="48709.A0A1D2M593"/>
<dbReference type="Pfam" id="PF12762">
    <property type="entry name" value="DDE_Tnp_IS1595"/>
    <property type="match status" value="1"/>
</dbReference>